<dbReference type="EMBL" id="JACHDB010000001">
    <property type="protein sequence ID" value="MBB5430267.1"/>
    <property type="molecule type" value="Genomic_DNA"/>
</dbReference>
<feature type="domain" description="DUF4440" evidence="1">
    <location>
        <begin position="17"/>
        <end position="65"/>
    </location>
</feature>
<organism evidence="2 3">
    <name type="scientific">Nocardiopsis composta</name>
    <dbReference type="NCBI Taxonomy" id="157465"/>
    <lineage>
        <taxon>Bacteria</taxon>
        <taxon>Bacillati</taxon>
        <taxon>Actinomycetota</taxon>
        <taxon>Actinomycetes</taxon>
        <taxon>Streptosporangiales</taxon>
        <taxon>Nocardiopsidaceae</taxon>
        <taxon>Nocardiopsis</taxon>
    </lineage>
</organism>
<proteinExistence type="predicted"/>
<comment type="caution">
    <text evidence="2">The sequence shown here is derived from an EMBL/GenBank/DDBJ whole genome shotgun (WGS) entry which is preliminary data.</text>
</comment>
<dbReference type="InterPro" id="IPR027843">
    <property type="entry name" value="DUF4440"/>
</dbReference>
<name>A0A7W8QGW7_9ACTN</name>
<evidence type="ECO:0000313" key="2">
    <source>
        <dbReference type="EMBL" id="MBB5430267.1"/>
    </source>
</evidence>
<dbReference type="Gene3D" id="3.10.450.50">
    <property type="match status" value="1"/>
</dbReference>
<dbReference type="InterPro" id="IPR032710">
    <property type="entry name" value="NTF2-like_dom_sf"/>
</dbReference>
<dbReference type="SUPFAM" id="SSF54427">
    <property type="entry name" value="NTF2-like"/>
    <property type="match status" value="1"/>
</dbReference>
<dbReference type="Proteomes" id="UP000572635">
    <property type="component" value="Unassembled WGS sequence"/>
</dbReference>
<evidence type="ECO:0000313" key="3">
    <source>
        <dbReference type="Proteomes" id="UP000572635"/>
    </source>
</evidence>
<dbReference type="RefSeq" id="WP_184388027.1">
    <property type="nucleotide sequence ID" value="NZ_BAAAJD010000081.1"/>
</dbReference>
<reference evidence="2 3" key="1">
    <citation type="submission" date="2020-08" db="EMBL/GenBank/DDBJ databases">
        <title>Sequencing the genomes of 1000 actinobacteria strains.</title>
        <authorList>
            <person name="Klenk H.-P."/>
        </authorList>
    </citation>
    <scope>NUCLEOTIDE SEQUENCE [LARGE SCALE GENOMIC DNA]</scope>
    <source>
        <strain evidence="2 3">DSM 44551</strain>
    </source>
</reference>
<evidence type="ECO:0000259" key="1">
    <source>
        <dbReference type="Pfam" id="PF14534"/>
    </source>
</evidence>
<dbReference type="NCBIfam" id="TIGR02246">
    <property type="entry name" value="SgcJ/EcaC family oxidoreductase"/>
    <property type="match status" value="1"/>
</dbReference>
<dbReference type="AlphaFoldDB" id="A0A7W8QGW7"/>
<gene>
    <name evidence="2" type="ORF">HDA36_000351</name>
</gene>
<protein>
    <submittedName>
        <fullName evidence="2">Uncharacterized protein (TIGR02246 family)</fullName>
    </submittedName>
</protein>
<sequence>MTPHAHTDDAARDRAAITAALERLTDAWNAGDAAAYGAQFTEDAGYVAYDGSTMNGRAEIEHVHRVLFEGPLRGSRLEGSGAGDAPPRFIRPGVAVLQHGGGARPDGAAELADDRLSVATLVLVEEGPGDWRIAAFHNTRRRPAPNGPGEEG</sequence>
<keyword evidence="3" id="KW-1185">Reference proteome</keyword>
<accession>A0A7W8QGW7</accession>
<dbReference type="InterPro" id="IPR011944">
    <property type="entry name" value="Steroid_delta5-4_isomerase"/>
</dbReference>
<dbReference type="Pfam" id="PF14534">
    <property type="entry name" value="DUF4440"/>
    <property type="match status" value="1"/>
</dbReference>